<proteinExistence type="predicted"/>
<evidence type="ECO:0000313" key="2">
    <source>
        <dbReference type="Proteomes" id="UP000830055"/>
    </source>
</evidence>
<dbReference type="PROSITE" id="PS50890">
    <property type="entry name" value="PUA"/>
    <property type="match status" value="1"/>
</dbReference>
<organism evidence="1 2">
    <name type="scientific">Desulfofustis limnaeus</name>
    <dbReference type="NCBI Taxonomy" id="2740163"/>
    <lineage>
        <taxon>Bacteria</taxon>
        <taxon>Pseudomonadati</taxon>
        <taxon>Thermodesulfobacteriota</taxon>
        <taxon>Desulfobulbia</taxon>
        <taxon>Desulfobulbales</taxon>
        <taxon>Desulfocapsaceae</taxon>
        <taxon>Desulfofustis</taxon>
    </lineage>
</organism>
<sequence length="135" mass="15087">MINKLQKLMDALSKELPGVLAVAVVTVEDGLSIAEVSRRKGIETAAASAYLASIVKSNGKAIGLLADDEVTDDILITTSRYHFIIRHTPDQPFFIFVMTTKDEWLGKARLLMKRFELELSRFSAELIEQFRQASD</sequence>
<dbReference type="Proteomes" id="UP000830055">
    <property type="component" value="Chromosome"/>
</dbReference>
<reference evidence="1 2" key="1">
    <citation type="submission" date="2022-01" db="EMBL/GenBank/DDBJ databases">
        <title>Desulfofustis limnae sp. nov., a novel mesophilic sulfate-reducing bacterium isolated from marsh soil.</title>
        <authorList>
            <person name="Watanabe M."/>
            <person name="Takahashi A."/>
            <person name="Kojima H."/>
            <person name="Fukui M."/>
        </authorList>
    </citation>
    <scope>NUCLEOTIDE SEQUENCE [LARGE SCALE GENOMIC DNA]</scope>
    <source>
        <strain evidence="1 2">PPLL</strain>
    </source>
</reference>
<protein>
    <recommendedName>
        <fullName evidence="3">Roadblock/LAMTOR2 domain-containing protein</fullName>
    </recommendedName>
</protein>
<evidence type="ECO:0008006" key="3">
    <source>
        <dbReference type="Google" id="ProtNLM"/>
    </source>
</evidence>
<name>A0ABN6M9B3_9BACT</name>
<dbReference type="Gene3D" id="3.30.450.30">
    <property type="entry name" value="Dynein light chain 2a, cytoplasmic"/>
    <property type="match status" value="1"/>
</dbReference>
<dbReference type="SUPFAM" id="SSF103196">
    <property type="entry name" value="Roadblock/LC7 domain"/>
    <property type="match status" value="1"/>
</dbReference>
<keyword evidence="2" id="KW-1185">Reference proteome</keyword>
<accession>A0ABN6M9B3</accession>
<gene>
    <name evidence="1" type="ORF">DPPLL_38020</name>
</gene>
<evidence type="ECO:0000313" key="1">
    <source>
        <dbReference type="EMBL" id="BDD89437.1"/>
    </source>
</evidence>
<dbReference type="EMBL" id="AP025516">
    <property type="protein sequence ID" value="BDD89437.1"/>
    <property type="molecule type" value="Genomic_DNA"/>
</dbReference>